<keyword evidence="3" id="KW-1185">Reference proteome</keyword>
<feature type="transmembrane region" description="Helical" evidence="1">
    <location>
        <begin position="12"/>
        <end position="33"/>
    </location>
</feature>
<dbReference type="EMBL" id="SWCJ01000018">
    <property type="protein sequence ID" value="TKB51669.1"/>
    <property type="molecule type" value="Genomic_DNA"/>
</dbReference>
<dbReference type="Proteomes" id="UP000305675">
    <property type="component" value="Unassembled WGS sequence"/>
</dbReference>
<dbReference type="AlphaFoldDB" id="A0A4U1BNJ5"/>
<protein>
    <submittedName>
        <fullName evidence="2">Uncharacterized protein</fullName>
    </submittedName>
</protein>
<feature type="transmembrane region" description="Helical" evidence="1">
    <location>
        <begin position="39"/>
        <end position="57"/>
    </location>
</feature>
<dbReference type="OrthoDB" id="6625749at2"/>
<feature type="transmembrane region" description="Helical" evidence="1">
    <location>
        <begin position="78"/>
        <end position="99"/>
    </location>
</feature>
<sequence length="100" mass="11112">MEKVLSTLKLDQYYKVILVVSAFAFFLSLKYPLMVSNDLVSIISVGFLLIGVGEWINHPAETTVTPQYKFTVRNRTNTKIGTILDLIGIAVIGLGVFYIA</sequence>
<reference evidence="2 3" key="1">
    <citation type="submission" date="2019-04" db="EMBL/GenBank/DDBJ databases">
        <authorList>
            <person name="Hwang J.C."/>
        </authorList>
    </citation>
    <scope>NUCLEOTIDE SEQUENCE [LARGE SCALE GENOMIC DNA]</scope>
    <source>
        <strain evidence="2 3">IMCC35002</strain>
    </source>
</reference>
<comment type="caution">
    <text evidence="2">The sequence shown here is derived from an EMBL/GenBank/DDBJ whole genome shotgun (WGS) entry which is preliminary data.</text>
</comment>
<gene>
    <name evidence="2" type="ORF">FCL42_17665</name>
</gene>
<keyword evidence="1" id="KW-1133">Transmembrane helix</keyword>
<name>A0A4U1BNJ5_9GAMM</name>
<organism evidence="2 3">
    <name type="scientific">Ferrimonas aestuarii</name>
    <dbReference type="NCBI Taxonomy" id="2569539"/>
    <lineage>
        <taxon>Bacteria</taxon>
        <taxon>Pseudomonadati</taxon>
        <taxon>Pseudomonadota</taxon>
        <taxon>Gammaproteobacteria</taxon>
        <taxon>Alteromonadales</taxon>
        <taxon>Ferrimonadaceae</taxon>
        <taxon>Ferrimonas</taxon>
    </lineage>
</organism>
<proteinExistence type="predicted"/>
<evidence type="ECO:0000256" key="1">
    <source>
        <dbReference type="SAM" id="Phobius"/>
    </source>
</evidence>
<dbReference type="RefSeq" id="WP_136864758.1">
    <property type="nucleotide sequence ID" value="NZ_SWCJ01000018.1"/>
</dbReference>
<evidence type="ECO:0000313" key="2">
    <source>
        <dbReference type="EMBL" id="TKB51669.1"/>
    </source>
</evidence>
<keyword evidence="1" id="KW-0812">Transmembrane</keyword>
<accession>A0A4U1BNJ5</accession>
<keyword evidence="1" id="KW-0472">Membrane</keyword>
<evidence type="ECO:0000313" key="3">
    <source>
        <dbReference type="Proteomes" id="UP000305675"/>
    </source>
</evidence>